<reference evidence="1 2" key="1">
    <citation type="submission" date="2016-12" db="EMBL/GenBank/DDBJ databases">
        <title>The genomes of Aspergillus section Nigri reveals drivers in fungal speciation.</title>
        <authorList>
            <consortium name="DOE Joint Genome Institute"/>
            <person name="Vesth T.C."/>
            <person name="Nybo J."/>
            <person name="Theobald S."/>
            <person name="Brandl J."/>
            <person name="Frisvad J.C."/>
            <person name="Nielsen K.F."/>
            <person name="Lyhne E.K."/>
            <person name="Kogle M.E."/>
            <person name="Kuo A."/>
            <person name="Riley R."/>
            <person name="Clum A."/>
            <person name="Nolan M."/>
            <person name="Lipzen A."/>
            <person name="Salamov A."/>
            <person name="Henrissat B."/>
            <person name="Wiebenga A."/>
            <person name="De Vries R.P."/>
            <person name="Grigoriev I.V."/>
            <person name="Mortensen U.H."/>
            <person name="Andersen M.R."/>
            <person name="Baker S.E."/>
        </authorList>
    </citation>
    <scope>NUCLEOTIDE SEQUENCE [LARGE SCALE GENOMIC DNA]</scope>
    <source>
        <strain evidence="1 2">CBS 117.55</strain>
    </source>
</reference>
<comment type="caution">
    <text evidence="1">The sequence shown here is derived from an EMBL/GenBank/DDBJ whole genome shotgun (WGS) entry which is preliminary data.</text>
</comment>
<dbReference type="GeneID" id="37068322"/>
<name>A0A317VFK9_9EURO</name>
<dbReference type="AlphaFoldDB" id="A0A317VFK9"/>
<dbReference type="STRING" id="1448321.A0A317VFK9"/>
<dbReference type="RefSeq" id="XP_025396254.1">
    <property type="nucleotide sequence ID" value="XM_025546085.1"/>
</dbReference>
<gene>
    <name evidence="1" type="ORF">BO70DRAFT_389529</name>
</gene>
<sequence length="378" mass="42201">MKGLQWILKSSKTDRLEGCVVKLFQYDFPELEKCAWKNEGILNEIISVLEIEPNDIFSASELEWIARMSYNAAVKLHNSAQLEPLIRLLDLSISFSGRIHNQPDPNDPSNVSQHHLLCNFLKITRTTADARRETNPTEKEKLYTESYKTITNFQNQNQSPLATTEPTLLQEPYLSKHRIILSLHLEASIHLNDWPKASQIIESTSPIIDDKLSSVFLDCILRAESPSSDIVRAVKTLLRTLHASPSPHLNHQTISQTLPRYIRCLFQLSLSAADDPLAESVLDQAIVLVRDPGGRGGGYQGPDPSSSSSSLYPSDEVRWLATVAFNRAVDFYLVARDEDCRRWAGKAIVLADGVDGVGGDGGELGELLRERLEMLVAS</sequence>
<dbReference type="InterPro" id="IPR039057">
    <property type="entry name" value="Spo22/ZIP4"/>
</dbReference>
<dbReference type="Proteomes" id="UP000247233">
    <property type="component" value="Unassembled WGS sequence"/>
</dbReference>
<dbReference type="PANTHER" id="PTHR40375:SF2">
    <property type="entry name" value="SPORULATION-SPECIFIC PROTEIN 22"/>
    <property type="match status" value="1"/>
</dbReference>
<accession>A0A317VFK9</accession>
<evidence type="ECO:0008006" key="3">
    <source>
        <dbReference type="Google" id="ProtNLM"/>
    </source>
</evidence>
<organism evidence="1 2">
    <name type="scientific">Aspergillus heteromorphus CBS 117.55</name>
    <dbReference type="NCBI Taxonomy" id="1448321"/>
    <lineage>
        <taxon>Eukaryota</taxon>
        <taxon>Fungi</taxon>
        <taxon>Dikarya</taxon>
        <taxon>Ascomycota</taxon>
        <taxon>Pezizomycotina</taxon>
        <taxon>Eurotiomycetes</taxon>
        <taxon>Eurotiomycetidae</taxon>
        <taxon>Eurotiales</taxon>
        <taxon>Aspergillaceae</taxon>
        <taxon>Aspergillus</taxon>
        <taxon>Aspergillus subgen. Circumdati</taxon>
    </lineage>
</organism>
<evidence type="ECO:0000313" key="1">
    <source>
        <dbReference type="EMBL" id="PWY71662.1"/>
    </source>
</evidence>
<proteinExistence type="predicted"/>
<protein>
    <recommendedName>
        <fullName evidence="3">Protein ZIP4 homolog</fullName>
    </recommendedName>
</protein>
<evidence type="ECO:0000313" key="2">
    <source>
        <dbReference type="Proteomes" id="UP000247233"/>
    </source>
</evidence>
<dbReference type="VEuPathDB" id="FungiDB:BO70DRAFT_389529"/>
<dbReference type="EMBL" id="MSFL01000027">
    <property type="protein sequence ID" value="PWY71662.1"/>
    <property type="molecule type" value="Genomic_DNA"/>
</dbReference>
<dbReference type="PANTHER" id="PTHR40375">
    <property type="entry name" value="SPORULATION-SPECIFIC PROTEIN 22"/>
    <property type="match status" value="1"/>
</dbReference>
<keyword evidence="2" id="KW-1185">Reference proteome</keyword>
<dbReference type="GO" id="GO:0090173">
    <property type="term" value="P:regulation of synaptonemal complex assembly"/>
    <property type="evidence" value="ECO:0007669"/>
    <property type="project" value="InterPro"/>
</dbReference>
<dbReference type="OrthoDB" id="65716at2759"/>